<dbReference type="EMBL" id="CAMXCT030006732">
    <property type="protein sequence ID" value="CAL4806401.1"/>
    <property type="molecule type" value="Genomic_DNA"/>
</dbReference>
<dbReference type="EMBL" id="CAMXCT010006732">
    <property type="protein sequence ID" value="CAI4019089.1"/>
    <property type="molecule type" value="Genomic_DNA"/>
</dbReference>
<gene>
    <name evidence="2" type="ORF">C1SCF055_LOCUS43611</name>
</gene>
<name>A0A9P1M4H5_9DINO</name>
<sequence length="254" mass="28555">MPKKKVPVKLPKVSSFTAVSASVSTDLPQSSVSSRNPFDADISELLASKDDWSVQEPSEIIQEAKKSVQARKPWRSEEATKVKRDLEDAAEGCHIILPDNRVVAVESQLSRRLVDELLGNVPRETKKVLTSQEEEVDFKLPSKPRRRQAPDEVYLGDESKKSPQKKMRNPWYLPPKVWYSGQMGKDPNEDLGLGFPYDTFLGESRPARQEEEPAVMEKDISVFLETAKKHFQASGHRLPHFLQVAMGQGHGGHS</sequence>
<organism evidence="2">
    <name type="scientific">Cladocopium goreaui</name>
    <dbReference type="NCBI Taxonomy" id="2562237"/>
    <lineage>
        <taxon>Eukaryota</taxon>
        <taxon>Sar</taxon>
        <taxon>Alveolata</taxon>
        <taxon>Dinophyceae</taxon>
        <taxon>Suessiales</taxon>
        <taxon>Symbiodiniaceae</taxon>
        <taxon>Cladocopium</taxon>
    </lineage>
</organism>
<accession>A0A9P1M4H5</accession>
<comment type="caution">
    <text evidence="2">The sequence shown here is derived from an EMBL/GenBank/DDBJ whole genome shotgun (WGS) entry which is preliminary data.</text>
</comment>
<proteinExistence type="predicted"/>
<reference evidence="2" key="1">
    <citation type="submission" date="2022-10" db="EMBL/GenBank/DDBJ databases">
        <authorList>
            <person name="Chen Y."/>
            <person name="Dougan E. K."/>
            <person name="Chan C."/>
            <person name="Rhodes N."/>
            <person name="Thang M."/>
        </authorList>
    </citation>
    <scope>NUCLEOTIDE SEQUENCE</scope>
</reference>
<dbReference type="OrthoDB" id="10577626at2759"/>
<feature type="region of interest" description="Disordered" evidence="1">
    <location>
        <begin position="130"/>
        <end position="167"/>
    </location>
</feature>
<reference evidence="3 4" key="2">
    <citation type="submission" date="2024-05" db="EMBL/GenBank/DDBJ databases">
        <authorList>
            <person name="Chen Y."/>
            <person name="Shah S."/>
            <person name="Dougan E. K."/>
            <person name="Thang M."/>
            <person name="Chan C."/>
        </authorList>
    </citation>
    <scope>NUCLEOTIDE SEQUENCE [LARGE SCALE GENOMIC DNA]</scope>
</reference>
<evidence type="ECO:0000313" key="2">
    <source>
        <dbReference type="EMBL" id="CAI4019089.1"/>
    </source>
</evidence>
<protein>
    <submittedName>
        <fullName evidence="3">Pre-mRNA-splicing factor SLU7</fullName>
    </submittedName>
</protein>
<evidence type="ECO:0000313" key="4">
    <source>
        <dbReference type="Proteomes" id="UP001152797"/>
    </source>
</evidence>
<dbReference type="AlphaFoldDB" id="A0A9P1M4H5"/>
<dbReference type="EMBL" id="CAMXCT020006732">
    <property type="protein sequence ID" value="CAL1172464.1"/>
    <property type="molecule type" value="Genomic_DNA"/>
</dbReference>
<evidence type="ECO:0000256" key="1">
    <source>
        <dbReference type="SAM" id="MobiDB-lite"/>
    </source>
</evidence>
<evidence type="ECO:0000313" key="3">
    <source>
        <dbReference type="EMBL" id="CAL4806401.1"/>
    </source>
</evidence>
<dbReference type="Proteomes" id="UP001152797">
    <property type="component" value="Unassembled WGS sequence"/>
</dbReference>
<keyword evidence="4" id="KW-1185">Reference proteome</keyword>